<protein>
    <recommendedName>
        <fullName evidence="5">Gram-positive cocci surface proteins LPxTG domain-containing protein</fullName>
    </recommendedName>
</protein>
<feature type="region of interest" description="Disordered" evidence="1">
    <location>
        <begin position="37"/>
        <end position="113"/>
    </location>
</feature>
<comment type="caution">
    <text evidence="3">The sequence shown here is derived from an EMBL/GenBank/DDBJ whole genome shotgun (WGS) entry which is preliminary data.</text>
</comment>
<dbReference type="EMBL" id="MEVM01000014">
    <property type="protein sequence ID" value="OGC70949.1"/>
    <property type="molecule type" value="Genomic_DNA"/>
</dbReference>
<accession>A0A1F4WNJ1</accession>
<dbReference type="Proteomes" id="UP000176492">
    <property type="component" value="Unassembled WGS sequence"/>
</dbReference>
<evidence type="ECO:0000313" key="3">
    <source>
        <dbReference type="EMBL" id="OGC70949.1"/>
    </source>
</evidence>
<evidence type="ECO:0000256" key="1">
    <source>
        <dbReference type="SAM" id="MobiDB-lite"/>
    </source>
</evidence>
<feature type="region of interest" description="Disordered" evidence="1">
    <location>
        <begin position="187"/>
        <end position="228"/>
    </location>
</feature>
<feature type="chain" id="PRO_5009515087" description="Gram-positive cocci surface proteins LPxTG domain-containing protein" evidence="2">
    <location>
        <begin position="29"/>
        <end position="256"/>
    </location>
</feature>
<reference evidence="3 4" key="1">
    <citation type="journal article" date="2016" name="Nat. Commun.">
        <title>Thousands of microbial genomes shed light on interconnected biogeochemical processes in an aquifer system.</title>
        <authorList>
            <person name="Anantharaman K."/>
            <person name="Brown C.T."/>
            <person name="Hug L.A."/>
            <person name="Sharon I."/>
            <person name="Castelle C.J."/>
            <person name="Probst A.J."/>
            <person name="Thomas B.C."/>
            <person name="Singh A."/>
            <person name="Wilkins M.J."/>
            <person name="Karaoz U."/>
            <person name="Brodie E.L."/>
            <person name="Williams K.H."/>
            <person name="Hubbard S.S."/>
            <person name="Banfield J.F."/>
        </authorList>
    </citation>
    <scope>NUCLEOTIDE SEQUENCE [LARGE SCALE GENOMIC DNA]</scope>
</reference>
<dbReference type="AlphaFoldDB" id="A0A1F4WNJ1"/>
<feature type="signal peptide" evidence="2">
    <location>
        <begin position="1"/>
        <end position="28"/>
    </location>
</feature>
<evidence type="ECO:0000313" key="4">
    <source>
        <dbReference type="Proteomes" id="UP000176492"/>
    </source>
</evidence>
<evidence type="ECO:0000256" key="2">
    <source>
        <dbReference type="SAM" id="SignalP"/>
    </source>
</evidence>
<sequence>MKRFFGISLTALAVVSMALSVMAFTASAAPVSGNGPDCTTHPDNPNCVTPDPDECEDGSTGDCNGVPNQPPGDPNPNPNGCENGEPDCEPTEDPTGEPTEEPTGEPTDEPEPEVAKVDVCHYAPGNPHIINVSVHSVDDANGLNGHGDHELDSWESFVFDGVTYDGQGDFPGLCGDQPEPTATVEPTIEPTREPTQPCDPAACPEPEVTPTPTRERDNPPTAPQTGGGWEAVGLALMALSFASGAGGIKLLRRRGN</sequence>
<organism evidence="3 4">
    <name type="scientific">candidate division WWE3 bacterium RIFCSPLOWO2_02_FULL_53_10</name>
    <dbReference type="NCBI Taxonomy" id="1802629"/>
    <lineage>
        <taxon>Bacteria</taxon>
        <taxon>Katanobacteria</taxon>
    </lineage>
</organism>
<proteinExistence type="predicted"/>
<gene>
    <name evidence="3" type="ORF">A3J33_00635</name>
</gene>
<keyword evidence="2" id="KW-0732">Signal</keyword>
<name>A0A1F4WNJ1_UNCKA</name>
<evidence type="ECO:0008006" key="5">
    <source>
        <dbReference type="Google" id="ProtNLM"/>
    </source>
</evidence>
<feature type="compositionally biased region" description="Pro residues" evidence="1">
    <location>
        <begin position="68"/>
        <end position="77"/>
    </location>
</feature>
<feature type="compositionally biased region" description="Acidic residues" evidence="1">
    <location>
        <begin position="84"/>
        <end position="112"/>
    </location>
</feature>